<evidence type="ECO:0000313" key="2">
    <source>
        <dbReference type="EMBL" id="KAG9465952.1"/>
    </source>
</evidence>
<name>A0A8J6C7V3_ELECQ</name>
<organism evidence="2 3">
    <name type="scientific">Eleutherodactylus coqui</name>
    <name type="common">Puerto Rican coqui</name>
    <dbReference type="NCBI Taxonomy" id="57060"/>
    <lineage>
        <taxon>Eukaryota</taxon>
        <taxon>Metazoa</taxon>
        <taxon>Chordata</taxon>
        <taxon>Craniata</taxon>
        <taxon>Vertebrata</taxon>
        <taxon>Euteleostomi</taxon>
        <taxon>Amphibia</taxon>
        <taxon>Batrachia</taxon>
        <taxon>Anura</taxon>
        <taxon>Neobatrachia</taxon>
        <taxon>Hyloidea</taxon>
        <taxon>Eleutherodactylidae</taxon>
        <taxon>Eleutherodactylinae</taxon>
        <taxon>Eleutherodactylus</taxon>
        <taxon>Eleutherodactylus</taxon>
    </lineage>
</organism>
<dbReference type="AlphaFoldDB" id="A0A8J6C7V3"/>
<keyword evidence="3" id="KW-1185">Reference proteome</keyword>
<evidence type="ECO:0000313" key="3">
    <source>
        <dbReference type="Proteomes" id="UP000770717"/>
    </source>
</evidence>
<gene>
    <name evidence="2" type="ORF">GDO78_017471</name>
</gene>
<dbReference type="Proteomes" id="UP000770717">
    <property type="component" value="Unassembled WGS sequence"/>
</dbReference>
<comment type="caution">
    <text evidence="2">The sequence shown here is derived from an EMBL/GenBank/DDBJ whole genome shotgun (WGS) entry which is preliminary data.</text>
</comment>
<evidence type="ECO:0000256" key="1">
    <source>
        <dbReference type="SAM" id="MobiDB-lite"/>
    </source>
</evidence>
<dbReference type="EMBL" id="WNTK01002518">
    <property type="protein sequence ID" value="KAG9465952.1"/>
    <property type="molecule type" value="Genomic_DNA"/>
</dbReference>
<reference evidence="2" key="1">
    <citation type="thesis" date="2020" institute="ProQuest LLC" country="789 East Eisenhower Parkway, Ann Arbor, MI, USA">
        <title>Comparative Genomics and Chromosome Evolution.</title>
        <authorList>
            <person name="Mudd A.B."/>
        </authorList>
    </citation>
    <scope>NUCLEOTIDE SEQUENCE</scope>
    <source>
        <strain evidence="2">HN-11 Male</strain>
        <tissue evidence="2">Kidney and liver</tissue>
    </source>
</reference>
<proteinExistence type="predicted"/>
<accession>A0A8J6C7V3</accession>
<sequence length="78" mass="8981">MEPNQKVNVMIGSLELLQITKVFYYRNASKTKSTQVVSSQKYDPLPPNKEKNKNKYPSLTLLAYCYKREGHTRSSPSL</sequence>
<feature type="region of interest" description="Disordered" evidence="1">
    <location>
        <begin position="35"/>
        <end position="54"/>
    </location>
</feature>
<protein>
    <submittedName>
        <fullName evidence="2">Uncharacterized protein</fullName>
    </submittedName>
</protein>